<evidence type="ECO:0000256" key="1">
    <source>
        <dbReference type="SAM" id="Phobius"/>
    </source>
</evidence>
<organism evidence="2">
    <name type="scientific">Salmonella enterica</name>
    <name type="common">Salmonella choleraesuis</name>
    <dbReference type="NCBI Taxonomy" id="28901"/>
    <lineage>
        <taxon>Bacteria</taxon>
        <taxon>Pseudomonadati</taxon>
        <taxon>Pseudomonadota</taxon>
        <taxon>Gammaproteobacteria</taxon>
        <taxon>Enterobacterales</taxon>
        <taxon>Enterobacteriaceae</taxon>
        <taxon>Salmonella</taxon>
    </lineage>
</organism>
<reference evidence="2" key="1">
    <citation type="submission" date="2019-08" db="EMBL/GenBank/DDBJ databases">
        <authorList>
            <consortium name="PulseNet: The National Subtyping Network for Foodborne Disease Surveillance"/>
            <person name="Tarr C.L."/>
            <person name="Trees E."/>
            <person name="Katz L.S."/>
            <person name="Carleton-Romer H.A."/>
            <person name="Stroika S."/>
            <person name="Kucerova Z."/>
            <person name="Roache K.F."/>
            <person name="Sabol A.L."/>
            <person name="Besser J."/>
            <person name="Gerner-Smidt P."/>
        </authorList>
    </citation>
    <scope>NUCLEOTIDE SEQUENCE</scope>
    <source>
        <strain evidence="2">PNUSAS094074</strain>
    </source>
</reference>
<dbReference type="EMBL" id="AAKAKA010000012">
    <property type="protein sequence ID" value="ECQ3076037.1"/>
    <property type="molecule type" value="Genomic_DNA"/>
</dbReference>
<proteinExistence type="predicted"/>
<gene>
    <name evidence="2" type="ORF">FZ376_19440</name>
</gene>
<dbReference type="AlphaFoldDB" id="A0A5Y7WJX5"/>
<evidence type="ECO:0000313" key="2">
    <source>
        <dbReference type="EMBL" id="ECQ3076037.1"/>
    </source>
</evidence>
<protein>
    <recommendedName>
        <fullName evidence="3">Transmembrane protein</fullName>
    </recommendedName>
</protein>
<keyword evidence="1" id="KW-0812">Transmembrane</keyword>
<accession>A0A5Y7WJX5</accession>
<sequence>MNLNSGGDKNKIAGRDYKENNVQIDSLDSSQTININVPAKGTEARPLVKSQRASIRQLVNAIADSENTEAAHIWVKLHAELGVNGVSEISGSQYKAALNFLNALLADSKEKKAKKILVAKILDRTRERELKHKLNEHCSIYYKTTRLDELSHNQLVEIYEWVEKTAPVAASLDYKEGISVSFDGNPRIDKHISRAPFVELLTTHSLVFVIVFVAGFIVGEVFSKI</sequence>
<keyword evidence="1" id="KW-1133">Transmembrane helix</keyword>
<name>A0A5Y7WJX5_SALER</name>
<evidence type="ECO:0008006" key="3">
    <source>
        <dbReference type="Google" id="ProtNLM"/>
    </source>
</evidence>
<comment type="caution">
    <text evidence="2">The sequence shown here is derived from an EMBL/GenBank/DDBJ whole genome shotgun (WGS) entry which is preliminary data.</text>
</comment>
<keyword evidence="1" id="KW-0472">Membrane</keyword>
<feature type="transmembrane region" description="Helical" evidence="1">
    <location>
        <begin position="197"/>
        <end position="218"/>
    </location>
</feature>